<sequence>HQALFGCCFSWSLNILPRKRFSLTPSTTQQRTHTHENSNSAIYVLSDRYDLGEFVIPDDGKIALTLPTNISGGEHHLVALVKDGLLWNKLTVPSSTATVDKTVLNATIKKAEGEKQADYTADTWKPFAEALEAAKKTAANDKATQDEVEAAAAALAKAQAGLKKAETTKPADKTALNAAIKDAEGKKQADYTADSWKPFAEALAAAQKVAADDKAAQADVDAAAKALTEAQAGLKEKDDTPTPPAKVDKTELDKAIKEAETKNEADYTADSWKPFAEALKAAKEVSADEKASQKDVDAAAKALTDAQSTLVKKQPTQPDQPDTPDTPSTPNSGNQNTTNTNAIPVYRLYNKQTRLHLYTADTHEKDVLTSKHGWTDEGVAFKVSKKVAGAKPVYRLYNPQSRRHLITLDDHERSELSTKHGWTDEGIVWYQSDDGTVPVYRMYSPVSGEHLYTADINEYRLNATRDWNQEGLAWMGLH</sequence>
<dbReference type="Gene3D" id="1.20.1270.90">
    <property type="entry name" value="AF1782-like"/>
    <property type="match status" value="2"/>
</dbReference>
<evidence type="ECO:0000256" key="1">
    <source>
        <dbReference type="SAM" id="MobiDB-lite"/>
    </source>
</evidence>
<evidence type="ECO:0000259" key="2">
    <source>
        <dbReference type="Pfam" id="PF18885"/>
    </source>
</evidence>
<dbReference type="Pfam" id="PF07554">
    <property type="entry name" value="FIVAR"/>
    <property type="match status" value="3"/>
</dbReference>
<dbReference type="EMBL" id="JAFEJT020000074">
    <property type="protein sequence ID" value="MCH9277020.1"/>
    <property type="molecule type" value="Genomic_DNA"/>
</dbReference>
<reference evidence="3 4" key="2">
    <citation type="journal article" date="2021" name="Syst. Appl. Microbiol.">
        <title>Phylogenetic classification of ten novel species belonging to the genus Bifidobacterium comprising B. phasiani sp. nov., B. pongonis sp. nov., B. saguinibicoloris sp. nov., B. colobi sp. nov., B. simiiventris sp. nov., B. santillanense sp. nov., B. miconis sp. nov., B. amazonense sp. nov., B. pluvialisilvae sp. nov., and B. miconisargentati sp. nov.</title>
        <authorList>
            <person name="Lugli G.A."/>
            <person name="Calvete-Torre I."/>
            <person name="Alessandri G."/>
            <person name="Milani C."/>
            <person name="Turroni F."/>
            <person name="Laiolo P."/>
            <person name="Ossiprandi M.C."/>
            <person name="Margolles A."/>
            <person name="Ruiz L."/>
            <person name="Ventura M."/>
        </authorList>
    </citation>
    <scope>NUCLEOTIDE SEQUENCE [LARGE SCALE GENOMIC DNA]</scope>
    <source>
        <strain evidence="3 4">MA1</strain>
    </source>
</reference>
<dbReference type="Proteomes" id="UP000710815">
    <property type="component" value="Unassembled WGS sequence"/>
</dbReference>
<feature type="region of interest" description="Disordered" evidence="1">
    <location>
        <begin position="307"/>
        <end position="344"/>
    </location>
</feature>
<accession>A0ABS9VY24</accession>
<feature type="domain" description="DUF5648" evidence="2">
    <location>
        <begin position="344"/>
        <end position="476"/>
    </location>
</feature>
<feature type="region of interest" description="Disordered" evidence="1">
    <location>
        <begin position="231"/>
        <end position="251"/>
    </location>
</feature>
<evidence type="ECO:0000313" key="3">
    <source>
        <dbReference type="EMBL" id="MCH9277020.1"/>
    </source>
</evidence>
<feature type="compositionally biased region" description="Basic and acidic residues" evidence="1">
    <location>
        <begin position="234"/>
        <end position="251"/>
    </location>
</feature>
<dbReference type="Gene3D" id="1.20.1270.70">
    <property type="entry name" value="Designed single chain three-helix bundle"/>
    <property type="match status" value="1"/>
</dbReference>
<dbReference type="Pfam" id="PF18885">
    <property type="entry name" value="DUF5648"/>
    <property type="match status" value="1"/>
</dbReference>
<reference evidence="3 4" key="1">
    <citation type="journal article" date="2021" name="Environ. Microbiol.">
        <title>Genetic insights into the dark matter of the mammalian gut microbiota through targeted genome reconstruction.</title>
        <authorList>
            <person name="Lugli G.A."/>
            <person name="Alessandri G."/>
            <person name="Milani C."/>
            <person name="Viappiani A."/>
            <person name="Fontana F."/>
            <person name="Tarracchini C."/>
            <person name="Mancabelli L."/>
            <person name="Argentini C."/>
            <person name="Ruiz L."/>
            <person name="Margolles A."/>
            <person name="van Sinderen D."/>
            <person name="Turroni F."/>
            <person name="Ventura M."/>
        </authorList>
    </citation>
    <scope>NUCLEOTIDE SEQUENCE [LARGE SCALE GENOMIC DNA]</scope>
    <source>
        <strain evidence="3 4">MA1</strain>
    </source>
</reference>
<name>A0ABS9VY24_9BIFI</name>
<evidence type="ECO:0000313" key="4">
    <source>
        <dbReference type="Proteomes" id="UP000710815"/>
    </source>
</evidence>
<comment type="caution">
    <text evidence="3">The sequence shown here is derived from an EMBL/GenBank/DDBJ whole genome shotgun (WGS) entry which is preliminary data.</text>
</comment>
<gene>
    <name evidence="3" type="ORF">JS533_012220</name>
</gene>
<feature type="compositionally biased region" description="Polar residues" evidence="1">
    <location>
        <begin position="328"/>
        <end position="342"/>
    </location>
</feature>
<organism evidence="3 4">
    <name type="scientific">Bifidobacterium amazonense</name>
    <dbReference type="NCBI Taxonomy" id="2809027"/>
    <lineage>
        <taxon>Bacteria</taxon>
        <taxon>Bacillati</taxon>
        <taxon>Actinomycetota</taxon>
        <taxon>Actinomycetes</taxon>
        <taxon>Bifidobacteriales</taxon>
        <taxon>Bifidobacteriaceae</taxon>
        <taxon>Bifidobacterium</taxon>
    </lineage>
</organism>
<protein>
    <recommendedName>
        <fullName evidence="2">DUF5648 domain-containing protein</fullName>
    </recommendedName>
</protein>
<keyword evidence="4" id="KW-1185">Reference proteome</keyword>
<feature type="non-terminal residue" evidence="3">
    <location>
        <position position="1"/>
    </location>
</feature>
<proteinExistence type="predicted"/>
<dbReference type="InterPro" id="IPR043708">
    <property type="entry name" value="DUF5648"/>
</dbReference>
<feature type="compositionally biased region" description="Low complexity" evidence="1">
    <location>
        <begin position="314"/>
        <end position="326"/>
    </location>
</feature>